<evidence type="ECO:0008006" key="4">
    <source>
        <dbReference type="Google" id="ProtNLM"/>
    </source>
</evidence>
<evidence type="ECO:0000256" key="1">
    <source>
        <dbReference type="SAM" id="MobiDB-lite"/>
    </source>
</evidence>
<feature type="compositionally biased region" description="Low complexity" evidence="1">
    <location>
        <begin position="1"/>
        <end position="16"/>
    </location>
</feature>
<name>C7NNB3_HALUD</name>
<dbReference type="HOGENOM" id="CLU_134203_0_0_2"/>
<protein>
    <recommendedName>
        <fullName evidence="4">Polyketide cyclase/dehydrase</fullName>
    </recommendedName>
</protein>
<sequence>MFDSGGCPSGSPAAGPNVFDDRLTPPGVPVVTMQEVTASRDVAADPESIRAGFEDMEAFMDAAGFDEVTVEGDRVTVERAIGLAELELTLEIVDSDDALTYEQVEGMFNEMTTTYRLDGADGETTITAQTQFELGGVIGAALDATLIKRQRTKELEDQLAYLEETATGT</sequence>
<keyword evidence="3" id="KW-1185">Reference proteome</keyword>
<proteinExistence type="predicted"/>
<organism evidence="2 3">
    <name type="scientific">Halorhabdus utahensis (strain DSM 12940 / JCM 11049 / AX-2)</name>
    <dbReference type="NCBI Taxonomy" id="519442"/>
    <lineage>
        <taxon>Archaea</taxon>
        <taxon>Methanobacteriati</taxon>
        <taxon>Methanobacteriota</taxon>
        <taxon>Stenosarchaea group</taxon>
        <taxon>Halobacteria</taxon>
        <taxon>Halobacteriales</taxon>
        <taxon>Haloarculaceae</taxon>
        <taxon>Halorhabdus</taxon>
    </lineage>
</organism>
<dbReference type="SUPFAM" id="SSF55961">
    <property type="entry name" value="Bet v1-like"/>
    <property type="match status" value="1"/>
</dbReference>
<evidence type="ECO:0000313" key="2">
    <source>
        <dbReference type="EMBL" id="ACV11513.1"/>
    </source>
</evidence>
<dbReference type="AlphaFoldDB" id="C7NNB3"/>
<dbReference type="Gene3D" id="3.30.530.20">
    <property type="match status" value="1"/>
</dbReference>
<dbReference type="Proteomes" id="UP000002071">
    <property type="component" value="Chromosome"/>
</dbReference>
<feature type="region of interest" description="Disordered" evidence="1">
    <location>
        <begin position="1"/>
        <end position="26"/>
    </location>
</feature>
<dbReference type="EMBL" id="CP001687">
    <property type="protein sequence ID" value="ACV11513.1"/>
    <property type="molecule type" value="Genomic_DNA"/>
</dbReference>
<dbReference type="KEGG" id="hut:Huta_1337"/>
<gene>
    <name evidence="2" type="ordered locus">Huta_1337</name>
</gene>
<accession>C7NNB3</accession>
<dbReference type="InterPro" id="IPR023393">
    <property type="entry name" value="START-like_dom_sf"/>
</dbReference>
<dbReference type="eggNOG" id="arCOG08174">
    <property type="taxonomic scope" value="Archaea"/>
</dbReference>
<evidence type="ECO:0000313" key="3">
    <source>
        <dbReference type="Proteomes" id="UP000002071"/>
    </source>
</evidence>
<dbReference type="InterPro" id="IPR019587">
    <property type="entry name" value="Polyketide_cyclase/dehydratase"/>
</dbReference>
<reference evidence="2 3" key="1">
    <citation type="journal article" date="2009" name="Stand. Genomic Sci.">
        <title>Complete genome sequence of Halorhabdus utahensis type strain (AX-2).</title>
        <authorList>
            <person name="Anderson I."/>
            <person name="Tindall B.J."/>
            <person name="Pomrenke H."/>
            <person name="Goker M."/>
            <person name="Lapidus A."/>
            <person name="Nolan M."/>
            <person name="Copeland A."/>
            <person name="Glavina Del Rio T."/>
            <person name="Chen F."/>
            <person name="Tice H."/>
            <person name="Cheng J.F."/>
            <person name="Lucas S."/>
            <person name="Chertkov O."/>
            <person name="Bruce D."/>
            <person name="Brettin T."/>
            <person name="Detter J.C."/>
            <person name="Han C."/>
            <person name="Goodwin L."/>
            <person name="Land M."/>
            <person name="Hauser L."/>
            <person name="Chang Y.J."/>
            <person name="Jeffries C.D."/>
            <person name="Pitluck S."/>
            <person name="Pati A."/>
            <person name="Mavromatis K."/>
            <person name="Ivanova N."/>
            <person name="Ovchinnikova G."/>
            <person name="Chen A."/>
            <person name="Palaniappan K."/>
            <person name="Chain P."/>
            <person name="Rohde M."/>
            <person name="Bristow J."/>
            <person name="Eisen J.A."/>
            <person name="Markowitz V."/>
            <person name="Hugenholtz P."/>
            <person name="Kyrpides N.C."/>
            <person name="Klenk H.P."/>
        </authorList>
    </citation>
    <scope>NUCLEOTIDE SEQUENCE [LARGE SCALE GENOMIC DNA]</scope>
    <source>
        <strain evidence="3">DSM 12940 / JCM 11049 / AX-2</strain>
    </source>
</reference>
<dbReference type="Pfam" id="PF10604">
    <property type="entry name" value="Polyketide_cyc2"/>
    <property type="match status" value="1"/>
</dbReference>
<dbReference type="STRING" id="519442.Huta_1337"/>